<dbReference type="Gene3D" id="3.40.50.1110">
    <property type="entry name" value="SGNH hydrolase"/>
    <property type="match status" value="1"/>
</dbReference>
<evidence type="ECO:0000313" key="1">
    <source>
        <dbReference type="EMBL" id="EFL52842.1"/>
    </source>
</evidence>
<reference evidence="1 2" key="1">
    <citation type="submission" date="2010-08" db="EMBL/GenBank/DDBJ databases">
        <title>The draft genome of Desulfovibrio fructosovorans JJ.</title>
        <authorList>
            <consortium name="US DOE Joint Genome Institute (JGI-PGF)"/>
            <person name="Lucas S."/>
            <person name="Copeland A."/>
            <person name="Lapidus A."/>
            <person name="Cheng J.-F."/>
            <person name="Bruce D."/>
            <person name="Goodwin L."/>
            <person name="Pitluck S."/>
            <person name="Land M.L."/>
            <person name="Hauser L."/>
            <person name="Chang Y.-J."/>
            <person name="Jeffries C."/>
            <person name="Wall J.D."/>
            <person name="Stahl D.A."/>
            <person name="Arkin A.P."/>
            <person name="Dehal P."/>
            <person name="Stolyar S.M."/>
            <person name="Hazen T.C."/>
            <person name="Woyke T.J."/>
        </authorList>
    </citation>
    <scope>NUCLEOTIDE SEQUENCE [LARGE SCALE GENOMIC DNA]</scope>
    <source>
        <strain evidence="1 2">JJ</strain>
    </source>
</reference>
<gene>
    <name evidence="1" type="ORF">DesfrDRAFT_0472</name>
</gene>
<evidence type="ECO:0000313" key="2">
    <source>
        <dbReference type="Proteomes" id="UP000006250"/>
    </source>
</evidence>
<dbReference type="eggNOG" id="COG2845">
    <property type="taxonomic scope" value="Bacteria"/>
</dbReference>
<keyword evidence="2" id="KW-1185">Reference proteome</keyword>
<dbReference type="SUPFAM" id="SSF52266">
    <property type="entry name" value="SGNH hydrolase"/>
    <property type="match status" value="1"/>
</dbReference>
<dbReference type="STRING" id="596151.DesfrDRAFT_0472"/>
<organism evidence="1 2">
    <name type="scientific">Solidesulfovibrio fructosivorans JJ]</name>
    <dbReference type="NCBI Taxonomy" id="596151"/>
    <lineage>
        <taxon>Bacteria</taxon>
        <taxon>Pseudomonadati</taxon>
        <taxon>Thermodesulfobacteriota</taxon>
        <taxon>Desulfovibrionia</taxon>
        <taxon>Desulfovibrionales</taxon>
        <taxon>Desulfovibrionaceae</taxon>
        <taxon>Solidesulfovibrio</taxon>
    </lineage>
</organism>
<dbReference type="Proteomes" id="UP000006250">
    <property type="component" value="Unassembled WGS sequence"/>
</dbReference>
<dbReference type="Pfam" id="PF04311">
    <property type="entry name" value="DUF459"/>
    <property type="match status" value="1"/>
</dbReference>
<proteinExistence type="predicted"/>
<dbReference type="InterPro" id="IPR036514">
    <property type="entry name" value="SGNH_hydro_sf"/>
</dbReference>
<dbReference type="InterPro" id="IPR007407">
    <property type="entry name" value="DUF459"/>
</dbReference>
<sequence length="388" mass="40701">MPDATTDAMLPTRFRIGKSLFFLAALVAMLCGAPSAPYCDPVPAPRPAGDDSLRTLVASLDLTPNAPQAAAKPDLHAVRETVAAYQVRLTVDKEATHPLSGPVAVNEDHHLGGPGRRLRLVTLAALDPPAPEPAKAAPAARPAPIPRQVAVKKTTSPAPAPVAKAAAPRPSLGIAPGRSVLVAGDSLSIFLANALRPMLAGRPGTSFTARGKVSSGLARPDFFDWEREMAALAKAKPDTVVIMIAANDDKTMTRPDGKKVAFGRPGWNAEYARRVRRLVTLARSHNPAARIYWVGSPVMANPRLNADVAAINAVIAKEIAALPGCQYVDVWRTLADASGHYARTLPAPGGPRTARTPDGVHLTPYGAKLLANAALTSMSPAVAQLDRP</sequence>
<dbReference type="EMBL" id="AECZ01000002">
    <property type="protein sequence ID" value="EFL52842.1"/>
    <property type="molecule type" value="Genomic_DNA"/>
</dbReference>
<dbReference type="AlphaFoldDB" id="E1JS73"/>
<dbReference type="GO" id="GO:0016788">
    <property type="term" value="F:hydrolase activity, acting on ester bonds"/>
    <property type="evidence" value="ECO:0007669"/>
    <property type="project" value="UniProtKB-ARBA"/>
</dbReference>
<accession>E1JS73</accession>
<name>E1JS73_SOLFR</name>
<comment type="caution">
    <text evidence="1">The sequence shown here is derived from an EMBL/GenBank/DDBJ whole genome shotgun (WGS) entry which is preliminary data.</text>
</comment>
<protein>
    <submittedName>
        <fullName evidence="1">Lipolytic protein G-D-S-L family</fullName>
    </submittedName>
</protein>